<dbReference type="OMA" id="HEIEWAG"/>
<evidence type="ECO:0000313" key="1">
    <source>
        <dbReference type="EMBL" id="AMJ77318.1"/>
    </source>
</evidence>
<name>A0AAC9F6Q1_9ALTE</name>
<protein>
    <submittedName>
        <fullName evidence="1">Uncharacterized protein</fullName>
    </submittedName>
</protein>
<accession>A0AAC9F6Q1</accession>
<evidence type="ECO:0000313" key="2">
    <source>
        <dbReference type="Proteomes" id="UP000061468"/>
    </source>
</evidence>
<dbReference type="Proteomes" id="UP000061468">
    <property type="component" value="Chromosome"/>
</dbReference>
<reference evidence="1 2" key="1">
    <citation type="submission" date="2015-12" db="EMBL/GenBank/DDBJ databases">
        <title>Intraspecies pangenome expansion in the marine bacterium Alteromonas.</title>
        <authorList>
            <person name="Lopez-Perez M."/>
            <person name="Rodriguez-Valera F."/>
        </authorList>
    </citation>
    <scope>NUCLEOTIDE SEQUENCE [LARGE SCALE GENOMIC DNA]</scope>
    <source>
        <strain evidence="1 2">UM8</strain>
    </source>
</reference>
<gene>
    <name evidence="1" type="ORF">AV942_02810</name>
</gene>
<dbReference type="AlphaFoldDB" id="A0AAC9F6Q1"/>
<dbReference type="RefSeq" id="WP_012517161.1">
    <property type="nucleotide sequence ID" value="NZ_CAKMLI010000012.1"/>
</dbReference>
<dbReference type="EMBL" id="CP013928">
    <property type="protein sequence ID" value="AMJ77318.1"/>
    <property type="molecule type" value="Genomic_DNA"/>
</dbReference>
<organism evidence="1 2">
    <name type="scientific">Alteromonas mediterranea</name>
    <dbReference type="NCBI Taxonomy" id="314275"/>
    <lineage>
        <taxon>Bacteria</taxon>
        <taxon>Pseudomonadati</taxon>
        <taxon>Pseudomonadota</taxon>
        <taxon>Gammaproteobacteria</taxon>
        <taxon>Alteromonadales</taxon>
        <taxon>Alteromonadaceae</taxon>
        <taxon>Alteromonas/Salinimonas group</taxon>
        <taxon>Alteromonas</taxon>
    </lineage>
</organism>
<proteinExistence type="predicted"/>
<sequence>MNISFDDYMDSIKANRKSMPPELFSFASNEDHYELNHPQSLHDSWVSSLCIEELRNNTRPFECSLRVTLKLLGQQHDRTLVLIYSDVVAYEFLSSENSFNPNDTFHGDILDHRISIAGDAYNHIIEMRSGSIFKVVFKGFSFEEQSST</sequence>